<feature type="domain" description="DUF7079" evidence="1">
    <location>
        <begin position="7"/>
        <end position="113"/>
    </location>
</feature>
<sequence length="121" mass="13807">MADQLNEKLWLALSGAFVDSEIDYKYIASIAKNYPLPDVEYAFFERVAPVCIYNLLAPVPPVCWFFNEDQLLRDIELLIKKRLSRGVSSKAVAPVQGWFIRLVCKGVWAEIKAEIERAKAD</sequence>
<keyword evidence="3" id="KW-1185">Reference proteome</keyword>
<gene>
    <name evidence="2" type="ORF">B0D71_18835</name>
</gene>
<proteinExistence type="predicted"/>
<dbReference type="AlphaFoldDB" id="A0A2S3VKQ7"/>
<accession>A0A2S3VKQ7</accession>
<name>A0A2S3VKQ7_9PSED</name>
<dbReference type="RefSeq" id="WP_103396166.1">
    <property type="nucleotide sequence ID" value="NZ_MUJK01000006.1"/>
</dbReference>
<evidence type="ECO:0000313" key="2">
    <source>
        <dbReference type="EMBL" id="POF40536.1"/>
    </source>
</evidence>
<comment type="caution">
    <text evidence="2">The sequence shown here is derived from an EMBL/GenBank/DDBJ whole genome shotgun (WGS) entry which is preliminary data.</text>
</comment>
<protein>
    <recommendedName>
        <fullName evidence="1">DUF7079 domain-containing protein</fullName>
    </recommendedName>
</protein>
<evidence type="ECO:0000259" key="1">
    <source>
        <dbReference type="Pfam" id="PF23296"/>
    </source>
</evidence>
<reference evidence="3" key="1">
    <citation type="submission" date="2017-02" db="EMBL/GenBank/DDBJ databases">
        <authorList>
            <person name="Furmanczyk E.M."/>
        </authorList>
    </citation>
    <scope>NUCLEOTIDE SEQUENCE [LARGE SCALE GENOMIC DNA]</scope>
    <source>
        <strain evidence="3">AP3_22</strain>
    </source>
</reference>
<dbReference type="Proteomes" id="UP000237440">
    <property type="component" value="Unassembled WGS sequence"/>
</dbReference>
<evidence type="ECO:0000313" key="3">
    <source>
        <dbReference type="Proteomes" id="UP000237440"/>
    </source>
</evidence>
<dbReference type="OrthoDB" id="8684941at2"/>
<dbReference type="InterPro" id="IPR055507">
    <property type="entry name" value="DUF7079"/>
</dbReference>
<dbReference type="EMBL" id="MUJK01000006">
    <property type="protein sequence ID" value="POF40536.1"/>
    <property type="molecule type" value="Genomic_DNA"/>
</dbReference>
<organism evidence="2 3">
    <name type="scientific">Pseudomonas laurylsulfativorans</name>
    <dbReference type="NCBI Taxonomy" id="1943631"/>
    <lineage>
        <taxon>Bacteria</taxon>
        <taxon>Pseudomonadati</taxon>
        <taxon>Pseudomonadota</taxon>
        <taxon>Gammaproteobacteria</taxon>
        <taxon>Pseudomonadales</taxon>
        <taxon>Pseudomonadaceae</taxon>
        <taxon>Pseudomonas</taxon>
    </lineage>
</organism>
<dbReference type="Pfam" id="PF23296">
    <property type="entry name" value="DUF7079"/>
    <property type="match status" value="1"/>
</dbReference>